<dbReference type="OrthoDB" id="6286227at2759"/>
<dbReference type="EMBL" id="CAJFCJ010000033">
    <property type="protein sequence ID" value="CAD5126192.1"/>
    <property type="molecule type" value="Genomic_DNA"/>
</dbReference>
<dbReference type="AlphaFoldDB" id="A0A7I8WDD7"/>
<evidence type="ECO:0000313" key="1">
    <source>
        <dbReference type="EMBL" id="CAD5126192.1"/>
    </source>
</evidence>
<name>A0A7I8WDD7_9ANNE</name>
<accession>A0A7I8WDD7</accession>
<sequence length="292" mass="34497">MTSGTDYDKTRYQSGHFRPFSRSNTAYSAMSEWVKMQNRIDMRRPLSKTLPAIPKVRFLLYSFPNIFRPVSRQFSEPRSYAPDANHRSHFWGFLPHTRKIRKCLWNEEEEDVDPEKEFCGCRNPDTCKHAWEKWEKQVADLATKMKPSRPKSAPPTANSYLFSQEDHARTEHGRKYEELIQKVAYRYPDYGPAKERYGSHGSCWRNVKEVMGHGGHRVCYVDGLVRLYDEAKFPPSAGPLSFRQNWRSLNTPQFGPNRHDVSSYGRRLERERSMKNYDPSLSTQEYRSYLRY</sequence>
<organism evidence="1 2">
    <name type="scientific">Dimorphilus gyrociliatus</name>
    <dbReference type="NCBI Taxonomy" id="2664684"/>
    <lineage>
        <taxon>Eukaryota</taxon>
        <taxon>Metazoa</taxon>
        <taxon>Spiralia</taxon>
        <taxon>Lophotrochozoa</taxon>
        <taxon>Annelida</taxon>
        <taxon>Polychaeta</taxon>
        <taxon>Polychaeta incertae sedis</taxon>
        <taxon>Dinophilidae</taxon>
        <taxon>Dimorphilus</taxon>
    </lineage>
</organism>
<keyword evidence="2" id="KW-1185">Reference proteome</keyword>
<proteinExistence type="predicted"/>
<protein>
    <submittedName>
        <fullName evidence="1">DgyrCDS14363</fullName>
    </submittedName>
</protein>
<comment type="caution">
    <text evidence="1">The sequence shown here is derived from an EMBL/GenBank/DDBJ whole genome shotgun (WGS) entry which is preliminary data.</text>
</comment>
<reference evidence="1 2" key="1">
    <citation type="submission" date="2020-08" db="EMBL/GenBank/DDBJ databases">
        <authorList>
            <person name="Hejnol A."/>
        </authorList>
    </citation>
    <scope>NUCLEOTIDE SEQUENCE [LARGE SCALE GENOMIC DNA]</scope>
</reference>
<dbReference type="Proteomes" id="UP000549394">
    <property type="component" value="Unassembled WGS sequence"/>
</dbReference>
<gene>
    <name evidence="1" type="ORF">DGYR_LOCUS13450</name>
</gene>
<evidence type="ECO:0000313" key="2">
    <source>
        <dbReference type="Proteomes" id="UP000549394"/>
    </source>
</evidence>